<evidence type="ECO:0000256" key="1">
    <source>
        <dbReference type="ARBA" id="ARBA00004245"/>
    </source>
</evidence>
<feature type="compositionally biased region" description="Basic and acidic residues" evidence="6">
    <location>
        <begin position="145"/>
        <end position="155"/>
    </location>
</feature>
<dbReference type="AlphaFoldDB" id="A0A4Z1PKF6"/>
<evidence type="ECO:0000259" key="7">
    <source>
        <dbReference type="Pfam" id="PF04130"/>
    </source>
</evidence>
<evidence type="ECO:0000256" key="2">
    <source>
        <dbReference type="ARBA" id="ARBA00010337"/>
    </source>
</evidence>
<feature type="domain" description="Gamma tubulin complex component C-terminal" evidence="7">
    <location>
        <begin position="527"/>
        <end position="879"/>
    </location>
</feature>
<evidence type="ECO:0000256" key="6">
    <source>
        <dbReference type="SAM" id="MobiDB-lite"/>
    </source>
</evidence>
<feature type="domain" description="Gamma tubulin complex component protein N-terminal" evidence="8">
    <location>
        <begin position="224"/>
        <end position="524"/>
    </location>
</feature>
<dbReference type="Gene3D" id="1.20.120.1900">
    <property type="entry name" value="Gamma-tubulin complex, C-terminal domain"/>
    <property type="match status" value="1"/>
</dbReference>
<keyword evidence="4" id="KW-0493">Microtubule</keyword>
<accession>A0A4Z1PKF6</accession>
<dbReference type="GO" id="GO:0000930">
    <property type="term" value="C:gamma-tubulin complex"/>
    <property type="evidence" value="ECO:0007669"/>
    <property type="project" value="UniProtKB-ARBA"/>
</dbReference>
<evidence type="ECO:0000313" key="9">
    <source>
        <dbReference type="EMBL" id="TID26341.1"/>
    </source>
</evidence>
<dbReference type="GO" id="GO:0031122">
    <property type="term" value="P:cytoplasmic microtubule organization"/>
    <property type="evidence" value="ECO:0007669"/>
    <property type="project" value="TreeGrafter"/>
</dbReference>
<dbReference type="GO" id="GO:0000922">
    <property type="term" value="C:spindle pole"/>
    <property type="evidence" value="ECO:0007669"/>
    <property type="project" value="InterPro"/>
</dbReference>
<evidence type="ECO:0000313" key="10">
    <source>
        <dbReference type="Proteomes" id="UP000298493"/>
    </source>
</evidence>
<dbReference type="GO" id="GO:0007020">
    <property type="term" value="P:microtubule nucleation"/>
    <property type="evidence" value="ECO:0007669"/>
    <property type="project" value="InterPro"/>
</dbReference>
<dbReference type="PANTHER" id="PTHR19302">
    <property type="entry name" value="GAMMA TUBULIN COMPLEX PROTEIN"/>
    <property type="match status" value="1"/>
</dbReference>
<gene>
    <name evidence="9" type="ORF">E6O75_ATG00834</name>
</gene>
<dbReference type="PANTHER" id="PTHR19302:SF14">
    <property type="entry name" value="GAMMA-TUBULIN COMPLEX COMPONENT 3"/>
    <property type="match status" value="1"/>
</dbReference>
<dbReference type="OrthoDB" id="5860513at2759"/>
<keyword evidence="3" id="KW-0963">Cytoplasm</keyword>
<dbReference type="Pfam" id="PF17681">
    <property type="entry name" value="GCP_N_terminal"/>
    <property type="match status" value="1"/>
</dbReference>
<dbReference type="InterPro" id="IPR042241">
    <property type="entry name" value="GCP_C_sf"/>
</dbReference>
<organism evidence="9 10">
    <name type="scientific">Venturia nashicola</name>
    <dbReference type="NCBI Taxonomy" id="86259"/>
    <lineage>
        <taxon>Eukaryota</taxon>
        <taxon>Fungi</taxon>
        <taxon>Dikarya</taxon>
        <taxon>Ascomycota</taxon>
        <taxon>Pezizomycotina</taxon>
        <taxon>Dothideomycetes</taxon>
        <taxon>Pleosporomycetidae</taxon>
        <taxon>Venturiales</taxon>
        <taxon>Venturiaceae</taxon>
        <taxon>Venturia</taxon>
    </lineage>
</organism>
<sequence length="901" mass="101541">MLKPSEQRVDYALEQLIERTVPSYPDDDDAALDERVDDALAFAREVIEGAGDPAVTSDVHHAADLIKKRLIRENSSPEKALKFSNLYSRLLAQPVLSQKWAMLYFLGLLSDPPPTNPLQESRPSTHNRLNSYTTAIQSEAQDEDPIPKRRTERSFEGNSPAFNEAFSAPGLMRLPASGEAKQERPVSRHKREKAKEDKPSEPVSPEPTTYVNYANIEPSELSLLRDLPFTLQGLSSKNYNFGTTDILVLPQTLPVPLVGLLHTLAEPCLLYKRLQAFVESSEGGLVGQSFRAALSIELRSYLGFVATLEGQIRRALTGIEESTSRQSMGSAGVTLKRCVIWAREPTLGLRLMSVMVEESRDKKGGQLISIIHSFSQNHGDPFIVSYAERLLSRVTQPFYDMLRQWIYDGELSDPHYEFLVSEQQEKDVGDVRKGGATSVWEDKYKLNTIMIPSIITSSFANKVFLIGKSLNFIRHGCLDAGWVESYSKSASRELRYGDTATLETSIDEAYKTTMARLIHLMANKFHLFDHLAALKKYLLLGAGDFVAVLMESLSSNLDKPANTQYRHTLTAQLEHAVRNSNAQFDSPDVLRRLDSRMLELSYGEIGWDVFTLEYKISPPVDVIVTPHGSKQYLKVFNFLWRVKRVEFALGSLWRRVSTGARQFLCRVEDKFGRDWKVVRCAVAEMVHFVDQLQYYILFEVIESSWNELQEAMRRPESTLDDLIEAHAKYLASITRKGLLGGSGGVTNYDFTGQLHELLKTMLAYTSAVESLYSASITEFNLRQNTAAQIETRTAAGKWGLSDTHHNDSPAPTPTPLLPGTLGLIGDVGEEATLTAIRSRLRSLEQEFRKRVNQLLGDLHYQSDPDLRWLSMVMNFNGVYTPVRRRRTRKEGAVATVERTKR</sequence>
<proteinExistence type="inferred from homology"/>
<dbReference type="InterPro" id="IPR007259">
    <property type="entry name" value="GCP"/>
</dbReference>
<dbReference type="GO" id="GO:0044732">
    <property type="term" value="C:mitotic spindle pole body"/>
    <property type="evidence" value="ECO:0007669"/>
    <property type="project" value="TreeGrafter"/>
</dbReference>
<keyword evidence="5" id="KW-0206">Cytoskeleton</keyword>
<dbReference type="STRING" id="86259.A0A4Z1PKF6"/>
<evidence type="ECO:0000259" key="8">
    <source>
        <dbReference type="Pfam" id="PF17681"/>
    </source>
</evidence>
<dbReference type="Proteomes" id="UP000298493">
    <property type="component" value="Unassembled WGS sequence"/>
</dbReference>
<dbReference type="GO" id="GO:0005874">
    <property type="term" value="C:microtubule"/>
    <property type="evidence" value="ECO:0007669"/>
    <property type="project" value="UniProtKB-KW"/>
</dbReference>
<dbReference type="InterPro" id="IPR041470">
    <property type="entry name" value="GCP_N"/>
</dbReference>
<dbReference type="GO" id="GO:0051225">
    <property type="term" value="P:spindle assembly"/>
    <property type="evidence" value="ECO:0007669"/>
    <property type="project" value="TreeGrafter"/>
</dbReference>
<evidence type="ECO:0000256" key="3">
    <source>
        <dbReference type="ARBA" id="ARBA00022490"/>
    </source>
</evidence>
<evidence type="ECO:0000256" key="4">
    <source>
        <dbReference type="ARBA" id="ARBA00022701"/>
    </source>
</evidence>
<dbReference type="Pfam" id="PF04130">
    <property type="entry name" value="GCP_C_terminal"/>
    <property type="match status" value="1"/>
</dbReference>
<evidence type="ECO:0000256" key="5">
    <source>
        <dbReference type="ARBA" id="ARBA00023212"/>
    </source>
</evidence>
<comment type="caution">
    <text evidence="9">The sequence shown here is derived from an EMBL/GenBank/DDBJ whole genome shotgun (WGS) entry which is preliminary data.</text>
</comment>
<feature type="region of interest" description="Disordered" evidence="6">
    <location>
        <begin position="135"/>
        <end position="209"/>
    </location>
</feature>
<dbReference type="EMBL" id="SNSC02000002">
    <property type="protein sequence ID" value="TID26341.1"/>
    <property type="molecule type" value="Genomic_DNA"/>
</dbReference>
<keyword evidence="10" id="KW-1185">Reference proteome</keyword>
<comment type="similarity">
    <text evidence="2">Belongs to the TUBGCP family.</text>
</comment>
<reference evidence="9 10" key="1">
    <citation type="submission" date="2019-04" db="EMBL/GenBank/DDBJ databases">
        <title>High contiguity whole genome sequence and gene annotation resource for two Venturia nashicola isolates.</title>
        <authorList>
            <person name="Prokchorchik M."/>
            <person name="Won K."/>
            <person name="Lee Y."/>
            <person name="Choi E.D."/>
            <person name="Segonzac C."/>
            <person name="Sohn K.H."/>
        </authorList>
    </citation>
    <scope>NUCLEOTIDE SEQUENCE [LARGE SCALE GENOMIC DNA]</scope>
    <source>
        <strain evidence="9 10">PRI2</strain>
    </source>
</reference>
<dbReference type="GO" id="GO:0051011">
    <property type="term" value="F:microtubule minus-end binding"/>
    <property type="evidence" value="ECO:0007669"/>
    <property type="project" value="TreeGrafter"/>
</dbReference>
<name>A0A4Z1PKF6_9PEZI</name>
<dbReference type="GO" id="GO:0051321">
    <property type="term" value="P:meiotic cell cycle"/>
    <property type="evidence" value="ECO:0007669"/>
    <property type="project" value="TreeGrafter"/>
</dbReference>
<protein>
    <submittedName>
        <fullName evidence="9">Spindle pole body component alp6</fullName>
    </submittedName>
</protein>
<dbReference type="InterPro" id="IPR040457">
    <property type="entry name" value="GCP_C"/>
</dbReference>
<dbReference type="GO" id="GO:0043015">
    <property type="term" value="F:gamma-tubulin binding"/>
    <property type="evidence" value="ECO:0007669"/>
    <property type="project" value="InterPro"/>
</dbReference>
<dbReference type="GO" id="GO:0000278">
    <property type="term" value="P:mitotic cell cycle"/>
    <property type="evidence" value="ECO:0007669"/>
    <property type="project" value="TreeGrafter"/>
</dbReference>
<comment type="subcellular location">
    <subcellularLocation>
        <location evidence="1">Cytoplasm</location>
        <location evidence="1">Cytoskeleton</location>
    </subcellularLocation>
</comment>